<keyword evidence="6" id="KW-1185">Reference proteome</keyword>
<proteinExistence type="predicted"/>
<feature type="domain" description="UMOD/GP2/OIT3-like D8C" evidence="4">
    <location>
        <begin position="504"/>
        <end position="586"/>
    </location>
</feature>
<gene>
    <name evidence="5" type="ORF">XAT740_LOCUS45842</name>
</gene>
<protein>
    <recommendedName>
        <fullName evidence="4">UMOD/GP2/OIT3-like D8C domain-containing protein</fullName>
    </recommendedName>
</protein>
<dbReference type="Proteomes" id="UP000663828">
    <property type="component" value="Unassembled WGS sequence"/>
</dbReference>
<evidence type="ECO:0000259" key="4">
    <source>
        <dbReference type="Pfam" id="PF23283"/>
    </source>
</evidence>
<feature type="domain" description="UMOD/GP2/OIT3-like D8C" evidence="4">
    <location>
        <begin position="72"/>
        <end position="151"/>
    </location>
</feature>
<feature type="signal peptide" evidence="3">
    <location>
        <begin position="1"/>
        <end position="24"/>
    </location>
</feature>
<evidence type="ECO:0000256" key="3">
    <source>
        <dbReference type="SAM" id="SignalP"/>
    </source>
</evidence>
<sequence>MIMNCVKDFIRFLCLLILFTGAESTVSERADTPAQCFDHTIINDASRNAYASGNTQCDTMFISGPKWIRFVGQGGTQLSTTSTSFDRCGAQATGWYAGSMPDALMTMHDVRVCFSWQNNSCHWTNTISVTNCGSFYVYRLSMPPVCPARYCTETPAIPTTATTTQMTTTTSTPFVAPQCYEHQIINDSSRSVNFGNSPKACDQSTFNSIPKWVRFVGAGGTQIPTTPPPVSRCGTDAPGWYSGSMPTDTYSTTNGSVCFSWGGKTCNWQNNIQVTNCGSFFVYQLARPAQCSLRYCTETPTIMSTITTTEMTTTTSTPYIAPQCYEHQIINDPSRSSNATGNNVLCDQSVFNYTTTWVRFVGEGGTQIPTSAVMGNRCGTHAGGWYSGLMPNDAYSTTNGTVCFSYNGSPCYGKGTMQVTNCGSFYVYGLIRPPGCSYRYCTDTPAASTTTTTEMTTTTSTPFVAPQCYEHQIINDSSRSVNFGNSPRTCDQSTFNSIPRWVRFVGAGGTQIPTTPPPINRCGTTAPGWYSGSMPTDAYSSTNGSACFSWGGETCNWQNNIQVTNCGSFFVYQLIQPPQCSLRYCTETPTVMPTVTTTEMTTTTGTPFVAPQCYEHQIINDSSRSVNFGNSPKACDQSTFNSIPKWVRFVGAGGTQIPTTPPPVSRCGTDAPGWYSGSMPTDTYSTTNGSVCFSWDGKTCNWQNNIQVTNCGSFFVYQLSKPNGCSLRYCTVDPSSTKMSNEPENTITWISSYFQRLFKRIMQ</sequence>
<dbReference type="PANTHER" id="PTHR36191:SF4">
    <property type="entry name" value="VWFD DOMAIN-CONTAINING PROTEIN"/>
    <property type="match status" value="1"/>
</dbReference>
<reference evidence="5" key="1">
    <citation type="submission" date="2021-02" db="EMBL/GenBank/DDBJ databases">
        <authorList>
            <person name="Nowell W R."/>
        </authorList>
    </citation>
    <scope>NUCLEOTIDE SEQUENCE</scope>
</reference>
<feature type="domain" description="UMOD/GP2/OIT3-like D8C" evidence="4">
    <location>
        <begin position="360"/>
        <end position="442"/>
    </location>
</feature>
<dbReference type="EMBL" id="CAJNOR010006055">
    <property type="protein sequence ID" value="CAF1584147.1"/>
    <property type="molecule type" value="Genomic_DNA"/>
</dbReference>
<dbReference type="InterPro" id="IPR057774">
    <property type="entry name" value="D8C_UMOD/GP2/OIT3-like"/>
</dbReference>
<dbReference type="Pfam" id="PF23283">
    <property type="entry name" value="D8C_UMOD"/>
    <property type="match status" value="5"/>
</dbReference>
<accession>A0A815ZHE3</accession>
<name>A0A815ZHE3_ADIRI</name>
<dbReference type="AlphaFoldDB" id="A0A815ZHE3"/>
<keyword evidence="2" id="KW-1015">Disulfide bond</keyword>
<keyword evidence="1 3" id="KW-0732">Signal</keyword>
<evidence type="ECO:0000313" key="5">
    <source>
        <dbReference type="EMBL" id="CAF1584147.1"/>
    </source>
</evidence>
<comment type="caution">
    <text evidence="5">The sequence shown here is derived from an EMBL/GenBank/DDBJ whole genome shotgun (WGS) entry which is preliminary data.</text>
</comment>
<dbReference type="PANTHER" id="PTHR36191">
    <property type="entry name" value="ENDO/EXONUCLEASE/PHOSPHATASE DOMAIN-CONTAINING PROTEIN-RELATED"/>
    <property type="match status" value="1"/>
</dbReference>
<feature type="domain" description="UMOD/GP2/OIT3-like D8C" evidence="4">
    <location>
        <begin position="215"/>
        <end position="297"/>
    </location>
</feature>
<feature type="chain" id="PRO_5032267863" description="UMOD/GP2/OIT3-like D8C domain-containing protein" evidence="3">
    <location>
        <begin position="25"/>
        <end position="763"/>
    </location>
</feature>
<evidence type="ECO:0000313" key="6">
    <source>
        <dbReference type="Proteomes" id="UP000663828"/>
    </source>
</evidence>
<evidence type="ECO:0000256" key="1">
    <source>
        <dbReference type="ARBA" id="ARBA00022729"/>
    </source>
</evidence>
<feature type="domain" description="UMOD/GP2/OIT3-like D8C" evidence="4">
    <location>
        <begin position="649"/>
        <end position="731"/>
    </location>
</feature>
<evidence type="ECO:0000256" key="2">
    <source>
        <dbReference type="ARBA" id="ARBA00023157"/>
    </source>
</evidence>
<organism evidence="5 6">
    <name type="scientific">Adineta ricciae</name>
    <name type="common">Rotifer</name>
    <dbReference type="NCBI Taxonomy" id="249248"/>
    <lineage>
        <taxon>Eukaryota</taxon>
        <taxon>Metazoa</taxon>
        <taxon>Spiralia</taxon>
        <taxon>Gnathifera</taxon>
        <taxon>Rotifera</taxon>
        <taxon>Eurotatoria</taxon>
        <taxon>Bdelloidea</taxon>
        <taxon>Adinetida</taxon>
        <taxon>Adinetidae</taxon>
        <taxon>Adineta</taxon>
    </lineage>
</organism>